<sequence length="480" mass="55247">MASESLHATGCHSASADRVDDTTLLLKQALDESRLYFSHFQSQTKDSVERVQADSNAVHRDDKEVFQRYLQVLRSQLAPIRKLPPELLSEIFVLSLPSTVTYISYVGVLDLMEQKSLWSLNLVSICKGWHDVATNTPQLWTYPLNIKFFMSSSLPSPWHDNANDIDSCLQILSRPTPLSLLLTGEISDSMPDWRNCLQSLIQESSRWQSLHLAIDFDYENHIDDHDFPSRSHRLFCDVLSSIEYLPLLEYLHFRIQIAWSSSIETILHEYFLPTVEGAKVFRNAPNLRYLILDDSLLPINEHSTSDSNSDRYSDETDLARRQYSQQVLWPNLEALEIKHVQVESTVEYLQLHHDVFCHLRILILTDLDIRGLWLIPSELEGRKPIGAFNQLTTLVIHEPTDLMMYEVLYYLRDIITLPALKSLDVMVRAIDDAEPVNLAWTLSSFISNRCAQTLETLHLTGVCGDIEVLNFLPHVKVFRR</sequence>
<dbReference type="Proteomes" id="UP000297245">
    <property type="component" value="Unassembled WGS sequence"/>
</dbReference>
<dbReference type="AlphaFoldDB" id="A0A4S8LCB5"/>
<organism evidence="1 2">
    <name type="scientific">Dendrothele bispora (strain CBS 962.96)</name>
    <dbReference type="NCBI Taxonomy" id="1314807"/>
    <lineage>
        <taxon>Eukaryota</taxon>
        <taxon>Fungi</taxon>
        <taxon>Dikarya</taxon>
        <taxon>Basidiomycota</taxon>
        <taxon>Agaricomycotina</taxon>
        <taxon>Agaricomycetes</taxon>
        <taxon>Agaricomycetidae</taxon>
        <taxon>Agaricales</taxon>
        <taxon>Agaricales incertae sedis</taxon>
        <taxon>Dendrothele</taxon>
    </lineage>
</organism>
<keyword evidence="2" id="KW-1185">Reference proteome</keyword>
<gene>
    <name evidence="1" type="ORF">K435DRAFT_374446</name>
</gene>
<name>A0A4S8LCB5_DENBC</name>
<dbReference type="EMBL" id="ML179520">
    <property type="protein sequence ID" value="THU85968.1"/>
    <property type="molecule type" value="Genomic_DNA"/>
</dbReference>
<proteinExistence type="predicted"/>
<protein>
    <submittedName>
        <fullName evidence="1">Uncharacterized protein</fullName>
    </submittedName>
</protein>
<dbReference type="OrthoDB" id="2884925at2759"/>
<reference evidence="1 2" key="1">
    <citation type="journal article" date="2019" name="Nat. Ecol. Evol.">
        <title>Megaphylogeny resolves global patterns of mushroom evolution.</title>
        <authorList>
            <person name="Varga T."/>
            <person name="Krizsan K."/>
            <person name="Foldi C."/>
            <person name="Dima B."/>
            <person name="Sanchez-Garcia M."/>
            <person name="Sanchez-Ramirez S."/>
            <person name="Szollosi G.J."/>
            <person name="Szarkandi J.G."/>
            <person name="Papp V."/>
            <person name="Albert L."/>
            <person name="Andreopoulos W."/>
            <person name="Angelini C."/>
            <person name="Antonin V."/>
            <person name="Barry K.W."/>
            <person name="Bougher N.L."/>
            <person name="Buchanan P."/>
            <person name="Buyck B."/>
            <person name="Bense V."/>
            <person name="Catcheside P."/>
            <person name="Chovatia M."/>
            <person name="Cooper J."/>
            <person name="Damon W."/>
            <person name="Desjardin D."/>
            <person name="Finy P."/>
            <person name="Geml J."/>
            <person name="Haridas S."/>
            <person name="Hughes K."/>
            <person name="Justo A."/>
            <person name="Karasinski D."/>
            <person name="Kautmanova I."/>
            <person name="Kiss B."/>
            <person name="Kocsube S."/>
            <person name="Kotiranta H."/>
            <person name="LaButti K.M."/>
            <person name="Lechner B.E."/>
            <person name="Liimatainen K."/>
            <person name="Lipzen A."/>
            <person name="Lukacs Z."/>
            <person name="Mihaltcheva S."/>
            <person name="Morgado L.N."/>
            <person name="Niskanen T."/>
            <person name="Noordeloos M.E."/>
            <person name="Ohm R.A."/>
            <person name="Ortiz-Santana B."/>
            <person name="Ovrebo C."/>
            <person name="Racz N."/>
            <person name="Riley R."/>
            <person name="Savchenko A."/>
            <person name="Shiryaev A."/>
            <person name="Soop K."/>
            <person name="Spirin V."/>
            <person name="Szebenyi C."/>
            <person name="Tomsovsky M."/>
            <person name="Tulloss R.E."/>
            <person name="Uehling J."/>
            <person name="Grigoriev I.V."/>
            <person name="Vagvolgyi C."/>
            <person name="Papp T."/>
            <person name="Martin F.M."/>
            <person name="Miettinen O."/>
            <person name="Hibbett D.S."/>
            <person name="Nagy L.G."/>
        </authorList>
    </citation>
    <scope>NUCLEOTIDE SEQUENCE [LARGE SCALE GENOMIC DNA]</scope>
    <source>
        <strain evidence="1 2">CBS 962.96</strain>
    </source>
</reference>
<accession>A0A4S8LCB5</accession>
<evidence type="ECO:0000313" key="2">
    <source>
        <dbReference type="Proteomes" id="UP000297245"/>
    </source>
</evidence>
<evidence type="ECO:0000313" key="1">
    <source>
        <dbReference type="EMBL" id="THU85968.1"/>
    </source>
</evidence>